<dbReference type="InterPro" id="IPR001714">
    <property type="entry name" value="Pept_M24_MAP"/>
</dbReference>
<evidence type="ECO:0000259" key="4">
    <source>
        <dbReference type="Pfam" id="PF01321"/>
    </source>
</evidence>
<sequence>MSSFDHLWNRVGRLRKEMAVRGLDGVLLTDVERYGWENVFYLSGFRGSSAAVLITDDDAVLSTDSRYVSQAAEQTPFRVLVQSKQQTIFDMIEEMLRRHSVRRCGFEGETLSYGTYRRLSDFSVVWEDTDGMIPAIRRTKDDLEISTIVKACRIASEAYERALKDVSVGMTELEFSKCLEGHIVSLGGEGGWPDHRFIVASGVRSALPHGTASDKKLSKGEWVTVDFGAAYGGYMSDLTRNFSLGEVSDPEFLEIHSLLEEAHRAGAEAIAPGKTGREVDFVARSMIEKAGYGDFFGHGLGHGLGVEIHESPRLSPRSVEILSPGDVVTVEPGVYIPERGGLRLEDDYLVTDDGHRRLSCDLSQDFRILSL</sequence>
<reference evidence="5 6" key="1">
    <citation type="submission" date="2022-01" db="EMBL/GenBank/DDBJ databases">
        <title>Dethiosulfovibrio faecalis sp. nov., a novel proteolytic, non-sulfur-reducing bacterium isolated from a marine aquaculture solid waste bioreactor.</title>
        <authorList>
            <person name="Grabowski S."/>
            <person name="Apolinario E."/>
            <person name="Schneider N."/>
            <person name="Marshall C.W."/>
            <person name="Sowers K.R."/>
        </authorList>
    </citation>
    <scope>NUCLEOTIDE SEQUENCE [LARGE SCALE GENOMIC DNA]</scope>
    <source>
        <strain evidence="5 6">DSM 12537</strain>
    </source>
</reference>
<dbReference type="InterPro" id="IPR050659">
    <property type="entry name" value="Peptidase_M24B"/>
</dbReference>
<dbReference type="SUPFAM" id="SSF53092">
    <property type="entry name" value="Creatinase/prolidase N-terminal domain"/>
    <property type="match status" value="1"/>
</dbReference>
<dbReference type="Gene3D" id="3.40.350.10">
    <property type="entry name" value="Creatinase/prolidase N-terminal domain"/>
    <property type="match status" value="1"/>
</dbReference>
<keyword evidence="2" id="KW-0378">Hydrolase</keyword>
<dbReference type="PRINTS" id="PR00599">
    <property type="entry name" value="MAPEPTIDASE"/>
</dbReference>
<feature type="domain" description="Peptidase M24" evidence="3">
    <location>
        <begin position="148"/>
        <end position="352"/>
    </location>
</feature>
<evidence type="ECO:0000259" key="3">
    <source>
        <dbReference type="Pfam" id="PF00557"/>
    </source>
</evidence>
<dbReference type="InterPro" id="IPR000994">
    <property type="entry name" value="Pept_M24"/>
</dbReference>
<protein>
    <submittedName>
        <fullName evidence="5">Xaa-Pro peptidase family protein</fullName>
    </submittedName>
</protein>
<dbReference type="InterPro" id="IPR000587">
    <property type="entry name" value="Creatinase_N"/>
</dbReference>
<organism evidence="5 6">
    <name type="scientific">Dethiosulfovibrio marinus</name>
    <dbReference type="NCBI Taxonomy" id="133532"/>
    <lineage>
        <taxon>Bacteria</taxon>
        <taxon>Thermotogati</taxon>
        <taxon>Synergistota</taxon>
        <taxon>Synergistia</taxon>
        <taxon>Synergistales</taxon>
        <taxon>Dethiosulfovibrionaceae</taxon>
        <taxon>Dethiosulfovibrio</taxon>
    </lineage>
</organism>
<accession>A0ABS9EKR2</accession>
<dbReference type="SUPFAM" id="SSF55920">
    <property type="entry name" value="Creatinase/aminopeptidase"/>
    <property type="match status" value="1"/>
</dbReference>
<keyword evidence="1" id="KW-0479">Metal-binding</keyword>
<proteinExistence type="predicted"/>
<evidence type="ECO:0000256" key="1">
    <source>
        <dbReference type="ARBA" id="ARBA00022723"/>
    </source>
</evidence>
<dbReference type="Pfam" id="PF01321">
    <property type="entry name" value="Creatinase_N"/>
    <property type="match status" value="1"/>
</dbReference>
<dbReference type="InterPro" id="IPR001131">
    <property type="entry name" value="Peptidase_M24B_aminopep-P_CS"/>
</dbReference>
<evidence type="ECO:0000313" key="6">
    <source>
        <dbReference type="Proteomes" id="UP001200430"/>
    </source>
</evidence>
<dbReference type="PROSITE" id="PS00491">
    <property type="entry name" value="PROLINE_PEPTIDASE"/>
    <property type="match status" value="1"/>
</dbReference>
<dbReference type="RefSeq" id="WP_236098534.1">
    <property type="nucleotide sequence ID" value="NZ_JAKGUD010000002.1"/>
</dbReference>
<name>A0ABS9EKR2_9BACT</name>
<dbReference type="Proteomes" id="UP001200430">
    <property type="component" value="Unassembled WGS sequence"/>
</dbReference>
<dbReference type="PANTHER" id="PTHR46112:SF3">
    <property type="entry name" value="AMINOPEPTIDASE YPDF"/>
    <property type="match status" value="1"/>
</dbReference>
<dbReference type="Pfam" id="PF00557">
    <property type="entry name" value="Peptidase_M24"/>
    <property type="match status" value="1"/>
</dbReference>
<dbReference type="PANTHER" id="PTHR46112">
    <property type="entry name" value="AMINOPEPTIDASE"/>
    <property type="match status" value="1"/>
</dbReference>
<dbReference type="EMBL" id="JAKGUD010000002">
    <property type="protein sequence ID" value="MCF4141803.1"/>
    <property type="molecule type" value="Genomic_DNA"/>
</dbReference>
<gene>
    <name evidence="5" type="ORF">L2W38_03085</name>
</gene>
<comment type="caution">
    <text evidence="5">The sequence shown here is derived from an EMBL/GenBank/DDBJ whole genome shotgun (WGS) entry which is preliminary data.</text>
</comment>
<keyword evidence="6" id="KW-1185">Reference proteome</keyword>
<evidence type="ECO:0000313" key="5">
    <source>
        <dbReference type="EMBL" id="MCF4141803.1"/>
    </source>
</evidence>
<dbReference type="InterPro" id="IPR036005">
    <property type="entry name" value="Creatinase/aminopeptidase-like"/>
</dbReference>
<feature type="domain" description="Creatinase N-terminal" evidence="4">
    <location>
        <begin position="10"/>
        <end position="137"/>
    </location>
</feature>
<evidence type="ECO:0000256" key="2">
    <source>
        <dbReference type="ARBA" id="ARBA00022801"/>
    </source>
</evidence>
<dbReference type="InterPro" id="IPR029149">
    <property type="entry name" value="Creatin/AminoP/Spt16_N"/>
</dbReference>
<dbReference type="Gene3D" id="3.90.230.10">
    <property type="entry name" value="Creatinase/methionine aminopeptidase superfamily"/>
    <property type="match status" value="1"/>
</dbReference>